<reference evidence="1 2" key="1">
    <citation type="submission" date="2021-04" db="EMBL/GenBank/DDBJ databases">
        <title>Chitinophaga sp. nov., isolated from the rhizosphere soil.</title>
        <authorList>
            <person name="He S."/>
        </authorList>
    </citation>
    <scope>NUCLEOTIDE SEQUENCE [LARGE SCALE GENOMIC DNA]</scope>
    <source>
        <strain evidence="1 2">2R12</strain>
    </source>
</reference>
<accession>A0ABS5J8S3</accession>
<keyword evidence="2" id="KW-1185">Reference proteome</keyword>
<dbReference type="Proteomes" id="UP000676386">
    <property type="component" value="Unassembled WGS sequence"/>
</dbReference>
<dbReference type="RefSeq" id="WP_211976769.1">
    <property type="nucleotide sequence ID" value="NZ_CBFHAM010000052.1"/>
</dbReference>
<proteinExistence type="predicted"/>
<gene>
    <name evidence="1" type="ORF">KE626_30040</name>
</gene>
<evidence type="ECO:0000313" key="1">
    <source>
        <dbReference type="EMBL" id="MBS0031609.1"/>
    </source>
</evidence>
<name>A0ABS5J8S3_9BACT</name>
<sequence>MYTLGRTPLHDFKYMVGIAYVALPNDLDRDTYIRDCYQNYTLSVWGEDGSFMKRLPVTPEVLNFIEFPVSPKELGSPVVYVTEETQSQPIIIGRFATTNSLGHMQEAEFKLTKDYDQSHVEIQGSPKTNSLSINLHSGPAAGNILVNLTGDQNGQFQVATHGDVVFNTSENVKLLQQGSFKTTTVDREAAEDDDSKDAVFEQLPGEHRIKNNKLTINEGEEPFVLGNKLKAFLSDLIDEVSKCTVSTAIGQQPLLNAAQIAAFKKRTDEFLSIVAYINK</sequence>
<evidence type="ECO:0000313" key="2">
    <source>
        <dbReference type="Proteomes" id="UP000676386"/>
    </source>
</evidence>
<organism evidence="1 2">
    <name type="scientific">Chitinophaga hostae</name>
    <dbReference type="NCBI Taxonomy" id="2831022"/>
    <lineage>
        <taxon>Bacteria</taxon>
        <taxon>Pseudomonadati</taxon>
        <taxon>Bacteroidota</taxon>
        <taxon>Chitinophagia</taxon>
        <taxon>Chitinophagales</taxon>
        <taxon>Chitinophagaceae</taxon>
        <taxon>Chitinophaga</taxon>
    </lineage>
</organism>
<comment type="caution">
    <text evidence="1">The sequence shown here is derived from an EMBL/GenBank/DDBJ whole genome shotgun (WGS) entry which is preliminary data.</text>
</comment>
<protein>
    <submittedName>
        <fullName evidence="1">Uncharacterized protein</fullName>
    </submittedName>
</protein>
<dbReference type="EMBL" id="JAGTXB010000023">
    <property type="protein sequence ID" value="MBS0031609.1"/>
    <property type="molecule type" value="Genomic_DNA"/>
</dbReference>